<evidence type="ECO:0000313" key="3">
    <source>
        <dbReference type="Proteomes" id="UP000013131"/>
    </source>
</evidence>
<organism evidence="2 3">
    <name type="scientific">Metamycoplasma auris 15026</name>
    <dbReference type="NCBI Taxonomy" id="1188233"/>
    <lineage>
        <taxon>Bacteria</taxon>
        <taxon>Bacillati</taxon>
        <taxon>Mycoplasmatota</taxon>
        <taxon>Mycoplasmoidales</taxon>
        <taxon>Metamycoplasmataceae</taxon>
        <taxon>Metamycoplasma</taxon>
    </lineage>
</organism>
<dbReference type="Proteomes" id="UP000013131">
    <property type="component" value="Unassembled WGS sequence"/>
</dbReference>
<feature type="coiled-coil region" evidence="1">
    <location>
        <begin position="182"/>
        <end position="234"/>
    </location>
</feature>
<sequence length="257" mass="30203">MSLKSGEESKIKEIDEKFKNDTEEINHLLESERKEKIEVKKLLTQFSNGLKDFDKYILYETGKTKESYETYLNNIIDTSEEIEIIDSTIEKLSKFKEENERKRNISISNIKNSLNKKEKETSEASTTLDILNKEYNRVDAEIRKENKDYNKSKSQSLINLYTKNLKDIQGSLWELETELASLISYQNKLQEEKTALDKENQEIDKQLEKLNEKAEAISELEEEYEEEILSLEKKAYASEKLLVSYKDKIEEALKNLK</sequence>
<comment type="caution">
    <text evidence="2">The sequence shown here is derived from an EMBL/GenBank/DDBJ whole genome shotgun (WGS) entry which is preliminary data.</text>
</comment>
<accession>N9TT09</accession>
<gene>
    <name evidence="2" type="ORF">MAU_0010</name>
</gene>
<keyword evidence="1" id="KW-0175">Coiled coil</keyword>
<feature type="coiled-coil region" evidence="1">
    <location>
        <begin position="114"/>
        <end position="148"/>
    </location>
</feature>
<evidence type="ECO:0000256" key="1">
    <source>
        <dbReference type="SAM" id="Coils"/>
    </source>
</evidence>
<dbReference type="PATRIC" id="fig|1188233.3.peg.1"/>
<evidence type="ECO:0000313" key="2">
    <source>
        <dbReference type="EMBL" id="ENY69289.1"/>
    </source>
</evidence>
<name>N9TT09_9BACT</name>
<reference evidence="2 3" key="1">
    <citation type="journal article" date="2013" name="Genome Announc.">
        <title>Draft Genome Sequences of Mycoplasma auris and Mycoplasma yeatsii, Two Species of the Ear Canal of Caprinae.</title>
        <authorList>
            <person name="Dordet-Frisoni E."/>
            <person name="Baranowski E."/>
            <person name="Barre A."/>
            <person name="Blanchard A."/>
            <person name="Breton M."/>
            <person name="Couture C."/>
            <person name="Dupuy V."/>
            <person name="Gaurivaud P."/>
            <person name="Jacob D."/>
            <person name="Lemaitre C."/>
            <person name="Manso-Silvan L."/>
            <person name="Nikolski M."/>
            <person name="Nouvel L.X."/>
            <person name="Poumarat F."/>
            <person name="Sirand-Pugnet P."/>
            <person name="Thebault P."/>
            <person name="Theil S."/>
            <person name="Thiaucourt F."/>
            <person name="Citti C."/>
            <person name="Tardy F."/>
        </authorList>
    </citation>
    <scope>NUCLEOTIDE SEQUENCE [LARGE SCALE GENOMIC DNA]</scope>
    <source>
        <strain evidence="2 3">15026</strain>
    </source>
</reference>
<dbReference type="EMBL" id="AORI01000001">
    <property type="protein sequence ID" value="ENY69289.1"/>
    <property type="molecule type" value="Genomic_DNA"/>
</dbReference>
<keyword evidence="3" id="KW-1185">Reference proteome</keyword>
<protein>
    <submittedName>
        <fullName evidence="2">Uncharacterized protein</fullName>
    </submittedName>
</protein>
<proteinExistence type="predicted"/>
<dbReference type="AlphaFoldDB" id="N9TT09"/>
<dbReference type="STRING" id="1188233.MAU_0010"/>